<dbReference type="EMBL" id="CAJVRL010000043">
    <property type="protein sequence ID" value="CAG8951476.1"/>
    <property type="molecule type" value="Genomic_DNA"/>
</dbReference>
<dbReference type="GO" id="GO:0001228">
    <property type="term" value="F:DNA-binding transcription activator activity, RNA polymerase II-specific"/>
    <property type="evidence" value="ECO:0007669"/>
    <property type="project" value="TreeGrafter"/>
</dbReference>
<gene>
    <name evidence="2" type="ORF">HYFRA_00007392</name>
</gene>
<evidence type="ECO:0000313" key="3">
    <source>
        <dbReference type="Proteomes" id="UP000696280"/>
    </source>
</evidence>
<dbReference type="OrthoDB" id="416217at2759"/>
<dbReference type="PANTHER" id="PTHR47784">
    <property type="entry name" value="STEROL UPTAKE CONTROL PROTEIN 2"/>
    <property type="match status" value="1"/>
</dbReference>
<dbReference type="AlphaFoldDB" id="A0A9N9KQE0"/>
<accession>A0A9N9KQE0</accession>
<proteinExistence type="predicted"/>
<dbReference type="InterPro" id="IPR021858">
    <property type="entry name" value="Fun_TF"/>
</dbReference>
<dbReference type="PANTHER" id="PTHR47784:SF5">
    <property type="entry name" value="STEROL UPTAKE CONTROL PROTEIN 2"/>
    <property type="match status" value="1"/>
</dbReference>
<feature type="region of interest" description="Disordered" evidence="1">
    <location>
        <begin position="338"/>
        <end position="379"/>
    </location>
</feature>
<sequence length="379" mass="43302">MSPLRQSPLPQNPLPLNLRDLELLHHYTTSTCLTLSSDPSLKALWRINVPQIGFRADYVMHTILSISALHLAHYLPEKREYYAAQGKAHHQSGLRMATSLLANVTNDNCDSIYIFSTMTLFITLATSRTSEDFLLLRNETNGGWLELLKGTYFIIRNYEHSLINSSLSAMFVAGRKRENLREEASLEYPADTDDLQELRYHISDSQLDPHTYSLCTNAIEELRMSLALAMKRNNASLEPGDVVFVWLYKVNNGFLELVSDHCQEAIVIFAYFCALLKMMDTRWWMQGSGINLLNQVWDLLDEQHRLWIRWPIEEIGWVPDPDRAAAKIDPSLISNTIQVPQGPQAQPMDKMYQEHSPHSSVFDHSPQPNNYMSPPGPST</sequence>
<reference evidence="2" key="1">
    <citation type="submission" date="2021-07" db="EMBL/GenBank/DDBJ databases">
        <authorList>
            <person name="Durling M."/>
        </authorList>
    </citation>
    <scope>NUCLEOTIDE SEQUENCE</scope>
</reference>
<protein>
    <recommendedName>
        <fullName evidence="4">C6 transcription factor</fullName>
    </recommendedName>
</protein>
<comment type="caution">
    <text evidence="2">The sequence shown here is derived from an EMBL/GenBank/DDBJ whole genome shotgun (WGS) entry which is preliminary data.</text>
</comment>
<evidence type="ECO:0000256" key="1">
    <source>
        <dbReference type="SAM" id="MobiDB-lite"/>
    </source>
</evidence>
<dbReference type="Proteomes" id="UP000696280">
    <property type="component" value="Unassembled WGS sequence"/>
</dbReference>
<evidence type="ECO:0008006" key="4">
    <source>
        <dbReference type="Google" id="ProtNLM"/>
    </source>
</evidence>
<dbReference type="InterPro" id="IPR053157">
    <property type="entry name" value="Sterol_Uptake_Regulator"/>
</dbReference>
<organism evidence="2 3">
    <name type="scientific">Hymenoscyphus fraxineus</name>
    <dbReference type="NCBI Taxonomy" id="746836"/>
    <lineage>
        <taxon>Eukaryota</taxon>
        <taxon>Fungi</taxon>
        <taxon>Dikarya</taxon>
        <taxon>Ascomycota</taxon>
        <taxon>Pezizomycotina</taxon>
        <taxon>Leotiomycetes</taxon>
        <taxon>Helotiales</taxon>
        <taxon>Helotiaceae</taxon>
        <taxon>Hymenoscyphus</taxon>
    </lineage>
</organism>
<name>A0A9N9KQE0_9HELO</name>
<dbReference type="Pfam" id="PF11951">
    <property type="entry name" value="Fungal_trans_2"/>
    <property type="match status" value="1"/>
</dbReference>
<evidence type="ECO:0000313" key="2">
    <source>
        <dbReference type="EMBL" id="CAG8951476.1"/>
    </source>
</evidence>
<keyword evidence="3" id="KW-1185">Reference proteome</keyword>